<dbReference type="Gene3D" id="1.10.418.10">
    <property type="entry name" value="Calponin-like domain"/>
    <property type="match status" value="1"/>
</dbReference>
<dbReference type="PANTHER" id="PTHR12509:SF9">
    <property type="entry name" value="SPERM FLAGELLAR PROTEIN 1 ISOFORM X1"/>
    <property type="match status" value="1"/>
</dbReference>
<dbReference type="InParanoid" id="B4MT80"/>
<dbReference type="InterPro" id="IPR052111">
    <property type="entry name" value="Spermatogenesis_Ciliary_MAP"/>
</dbReference>
<dbReference type="AlphaFoldDB" id="B4MT80"/>
<gene>
    <name evidence="2" type="primary">Dwil\GK20109</name>
    <name evidence="2" type="ORF">Dwil_GK20109</name>
</gene>
<dbReference type="STRING" id="7260.B4MT80"/>
<dbReference type="HOGENOM" id="CLU_137557_1_0_1"/>
<dbReference type="InterPro" id="IPR036872">
    <property type="entry name" value="CH_dom_sf"/>
</dbReference>
<dbReference type="OrthoDB" id="193300at2759"/>
<evidence type="ECO:0000313" key="2">
    <source>
        <dbReference type="EMBL" id="EDW75319.2"/>
    </source>
</evidence>
<organism evidence="2 3">
    <name type="scientific">Drosophila willistoni</name>
    <name type="common">Fruit fly</name>
    <dbReference type="NCBI Taxonomy" id="7260"/>
    <lineage>
        <taxon>Eukaryota</taxon>
        <taxon>Metazoa</taxon>
        <taxon>Ecdysozoa</taxon>
        <taxon>Arthropoda</taxon>
        <taxon>Hexapoda</taxon>
        <taxon>Insecta</taxon>
        <taxon>Pterygota</taxon>
        <taxon>Neoptera</taxon>
        <taxon>Endopterygota</taxon>
        <taxon>Diptera</taxon>
        <taxon>Brachycera</taxon>
        <taxon>Muscomorpha</taxon>
        <taxon>Ephydroidea</taxon>
        <taxon>Drosophilidae</taxon>
        <taxon>Drosophila</taxon>
        <taxon>Sophophora</taxon>
    </lineage>
</organism>
<evidence type="ECO:0000313" key="3">
    <source>
        <dbReference type="Proteomes" id="UP000007798"/>
    </source>
</evidence>
<dbReference type="Pfam" id="PF06294">
    <property type="entry name" value="CH_2"/>
    <property type="match status" value="1"/>
</dbReference>
<dbReference type="PANTHER" id="PTHR12509">
    <property type="entry name" value="SPERMATOGENESIS-ASSOCIATED 4-RELATED"/>
    <property type="match status" value="1"/>
</dbReference>
<name>B4MT80_DROWI</name>
<keyword evidence="3" id="KW-1185">Reference proteome</keyword>
<dbReference type="GO" id="GO:0005930">
    <property type="term" value="C:axoneme"/>
    <property type="evidence" value="ECO:0007669"/>
    <property type="project" value="TreeGrafter"/>
</dbReference>
<proteinExistence type="predicted"/>
<accession>B4MT80</accession>
<dbReference type="Proteomes" id="UP000007798">
    <property type="component" value="Unassembled WGS sequence"/>
</dbReference>
<dbReference type="EMBL" id="CH963851">
    <property type="protein sequence ID" value="EDW75319.2"/>
    <property type="molecule type" value="Genomic_DNA"/>
</dbReference>
<sequence>MSTLRAKTCEKSSLSTIEEYELSQWLMQNDVNPAKLRRTFTDVLPLARLLSRYFPGLVDVNFYPARNSVRSKLDNWEQFNKRVLSKLGVHMTRDEMDRVARSVPGSIELLLFSIMNASSSRKSRINF</sequence>
<protein>
    <recommendedName>
        <fullName evidence="1">CH-like domain-containing protein</fullName>
    </recommendedName>
</protein>
<feature type="domain" description="CH-like" evidence="1">
    <location>
        <begin position="23"/>
        <end position="115"/>
    </location>
</feature>
<dbReference type="GO" id="GO:0051493">
    <property type="term" value="P:regulation of cytoskeleton organization"/>
    <property type="evidence" value="ECO:0007669"/>
    <property type="project" value="TreeGrafter"/>
</dbReference>
<reference evidence="2 3" key="1">
    <citation type="journal article" date="2007" name="Nature">
        <title>Evolution of genes and genomes on the Drosophila phylogeny.</title>
        <authorList>
            <consortium name="Drosophila 12 Genomes Consortium"/>
            <person name="Clark A.G."/>
            <person name="Eisen M.B."/>
            <person name="Smith D.R."/>
            <person name="Bergman C.M."/>
            <person name="Oliver B."/>
            <person name="Markow T.A."/>
            <person name="Kaufman T.C."/>
            <person name="Kellis M."/>
            <person name="Gelbart W."/>
            <person name="Iyer V.N."/>
            <person name="Pollard D.A."/>
            <person name="Sackton T.B."/>
            <person name="Larracuente A.M."/>
            <person name="Singh N.D."/>
            <person name="Abad J.P."/>
            <person name="Abt D.N."/>
            <person name="Adryan B."/>
            <person name="Aguade M."/>
            <person name="Akashi H."/>
            <person name="Anderson W.W."/>
            <person name="Aquadro C.F."/>
            <person name="Ardell D.H."/>
            <person name="Arguello R."/>
            <person name="Artieri C.G."/>
            <person name="Barbash D.A."/>
            <person name="Barker D."/>
            <person name="Barsanti P."/>
            <person name="Batterham P."/>
            <person name="Batzoglou S."/>
            <person name="Begun D."/>
            <person name="Bhutkar A."/>
            <person name="Blanco E."/>
            <person name="Bosak S.A."/>
            <person name="Bradley R.K."/>
            <person name="Brand A.D."/>
            <person name="Brent M.R."/>
            <person name="Brooks A.N."/>
            <person name="Brown R.H."/>
            <person name="Butlin R.K."/>
            <person name="Caggese C."/>
            <person name="Calvi B.R."/>
            <person name="Bernardo de Carvalho A."/>
            <person name="Caspi A."/>
            <person name="Castrezana S."/>
            <person name="Celniker S.E."/>
            <person name="Chang J.L."/>
            <person name="Chapple C."/>
            <person name="Chatterji S."/>
            <person name="Chinwalla A."/>
            <person name="Civetta A."/>
            <person name="Clifton S.W."/>
            <person name="Comeron J.M."/>
            <person name="Costello J.C."/>
            <person name="Coyne J.A."/>
            <person name="Daub J."/>
            <person name="David R.G."/>
            <person name="Delcher A.L."/>
            <person name="Delehaunty K."/>
            <person name="Do C.B."/>
            <person name="Ebling H."/>
            <person name="Edwards K."/>
            <person name="Eickbush T."/>
            <person name="Evans J.D."/>
            <person name="Filipski A."/>
            <person name="Findeiss S."/>
            <person name="Freyhult E."/>
            <person name="Fulton L."/>
            <person name="Fulton R."/>
            <person name="Garcia A.C."/>
            <person name="Gardiner A."/>
            <person name="Garfield D.A."/>
            <person name="Garvin B.E."/>
            <person name="Gibson G."/>
            <person name="Gilbert D."/>
            <person name="Gnerre S."/>
            <person name="Godfrey J."/>
            <person name="Good R."/>
            <person name="Gotea V."/>
            <person name="Gravely B."/>
            <person name="Greenberg A.J."/>
            <person name="Griffiths-Jones S."/>
            <person name="Gross S."/>
            <person name="Guigo R."/>
            <person name="Gustafson E.A."/>
            <person name="Haerty W."/>
            <person name="Hahn M.W."/>
            <person name="Halligan D.L."/>
            <person name="Halpern A.L."/>
            <person name="Halter G.M."/>
            <person name="Han M.V."/>
            <person name="Heger A."/>
            <person name="Hillier L."/>
            <person name="Hinrichs A.S."/>
            <person name="Holmes I."/>
            <person name="Hoskins R.A."/>
            <person name="Hubisz M.J."/>
            <person name="Hultmark D."/>
            <person name="Huntley M.A."/>
            <person name="Jaffe D.B."/>
            <person name="Jagadeeshan S."/>
            <person name="Jeck W.R."/>
            <person name="Johnson J."/>
            <person name="Jones C.D."/>
            <person name="Jordan W.C."/>
            <person name="Karpen G.H."/>
            <person name="Kataoka E."/>
            <person name="Keightley P.D."/>
            <person name="Kheradpour P."/>
            <person name="Kirkness E.F."/>
            <person name="Koerich L.B."/>
            <person name="Kristiansen K."/>
            <person name="Kudrna D."/>
            <person name="Kulathinal R.J."/>
            <person name="Kumar S."/>
            <person name="Kwok R."/>
            <person name="Lander E."/>
            <person name="Langley C.H."/>
            <person name="Lapoint R."/>
            <person name="Lazzaro B.P."/>
            <person name="Lee S.J."/>
            <person name="Levesque L."/>
            <person name="Li R."/>
            <person name="Lin C.F."/>
            <person name="Lin M.F."/>
            <person name="Lindblad-Toh K."/>
            <person name="Llopart A."/>
            <person name="Long M."/>
            <person name="Low L."/>
            <person name="Lozovsky E."/>
            <person name="Lu J."/>
            <person name="Luo M."/>
            <person name="Machado C.A."/>
            <person name="Makalowski W."/>
            <person name="Marzo M."/>
            <person name="Matsuda M."/>
            <person name="Matzkin L."/>
            <person name="McAllister B."/>
            <person name="McBride C.S."/>
            <person name="McKernan B."/>
            <person name="McKernan K."/>
            <person name="Mendez-Lago M."/>
            <person name="Minx P."/>
            <person name="Mollenhauer M.U."/>
            <person name="Montooth K."/>
            <person name="Mount S.M."/>
            <person name="Mu X."/>
            <person name="Myers E."/>
            <person name="Negre B."/>
            <person name="Newfeld S."/>
            <person name="Nielsen R."/>
            <person name="Noor M.A."/>
            <person name="O'Grady P."/>
            <person name="Pachter L."/>
            <person name="Papaceit M."/>
            <person name="Parisi M.J."/>
            <person name="Parisi M."/>
            <person name="Parts L."/>
            <person name="Pedersen J.S."/>
            <person name="Pesole G."/>
            <person name="Phillippy A.M."/>
            <person name="Ponting C.P."/>
            <person name="Pop M."/>
            <person name="Porcelli D."/>
            <person name="Powell J.R."/>
            <person name="Prohaska S."/>
            <person name="Pruitt K."/>
            <person name="Puig M."/>
            <person name="Quesneville H."/>
            <person name="Ram K.R."/>
            <person name="Rand D."/>
            <person name="Rasmussen M.D."/>
            <person name="Reed L.K."/>
            <person name="Reenan R."/>
            <person name="Reily A."/>
            <person name="Remington K.A."/>
            <person name="Rieger T.T."/>
            <person name="Ritchie M.G."/>
            <person name="Robin C."/>
            <person name="Rogers Y.H."/>
            <person name="Rohde C."/>
            <person name="Rozas J."/>
            <person name="Rubenfield M.J."/>
            <person name="Ruiz A."/>
            <person name="Russo S."/>
            <person name="Salzberg S.L."/>
            <person name="Sanchez-Gracia A."/>
            <person name="Saranga D.J."/>
            <person name="Sato H."/>
            <person name="Schaeffer S.W."/>
            <person name="Schatz M.C."/>
            <person name="Schlenke T."/>
            <person name="Schwartz R."/>
            <person name="Segarra C."/>
            <person name="Singh R.S."/>
            <person name="Sirot L."/>
            <person name="Sirota M."/>
            <person name="Sisneros N.B."/>
            <person name="Smith C.D."/>
            <person name="Smith T.F."/>
            <person name="Spieth J."/>
            <person name="Stage D.E."/>
            <person name="Stark A."/>
            <person name="Stephan W."/>
            <person name="Strausberg R.L."/>
            <person name="Strempel S."/>
            <person name="Sturgill D."/>
            <person name="Sutton G."/>
            <person name="Sutton G.G."/>
            <person name="Tao W."/>
            <person name="Teichmann S."/>
            <person name="Tobari Y.N."/>
            <person name="Tomimura Y."/>
            <person name="Tsolas J.M."/>
            <person name="Valente V.L."/>
            <person name="Venter E."/>
            <person name="Venter J.C."/>
            <person name="Vicario S."/>
            <person name="Vieira F.G."/>
            <person name="Vilella A.J."/>
            <person name="Villasante A."/>
            <person name="Walenz B."/>
            <person name="Wang J."/>
            <person name="Wasserman M."/>
            <person name="Watts T."/>
            <person name="Wilson D."/>
            <person name="Wilson R.K."/>
            <person name="Wing R.A."/>
            <person name="Wolfner M.F."/>
            <person name="Wong A."/>
            <person name="Wong G.K."/>
            <person name="Wu C.I."/>
            <person name="Wu G."/>
            <person name="Yamamoto D."/>
            <person name="Yang H.P."/>
            <person name="Yang S.P."/>
            <person name="Yorke J.A."/>
            <person name="Yoshida K."/>
            <person name="Zdobnov E."/>
            <person name="Zhang P."/>
            <person name="Zhang Y."/>
            <person name="Zimin A.V."/>
            <person name="Baldwin J."/>
            <person name="Abdouelleil A."/>
            <person name="Abdulkadir J."/>
            <person name="Abebe A."/>
            <person name="Abera B."/>
            <person name="Abreu J."/>
            <person name="Acer S.C."/>
            <person name="Aftuck L."/>
            <person name="Alexander A."/>
            <person name="An P."/>
            <person name="Anderson E."/>
            <person name="Anderson S."/>
            <person name="Arachi H."/>
            <person name="Azer M."/>
            <person name="Bachantsang P."/>
            <person name="Barry A."/>
            <person name="Bayul T."/>
            <person name="Berlin A."/>
            <person name="Bessette D."/>
            <person name="Bloom T."/>
            <person name="Blye J."/>
            <person name="Boguslavskiy L."/>
            <person name="Bonnet C."/>
            <person name="Boukhgalter B."/>
            <person name="Bourzgui I."/>
            <person name="Brown A."/>
            <person name="Cahill P."/>
            <person name="Channer S."/>
            <person name="Cheshatsang Y."/>
            <person name="Chuda L."/>
            <person name="Citroen M."/>
            <person name="Collymore A."/>
            <person name="Cooke P."/>
            <person name="Costello M."/>
            <person name="D'Aco K."/>
            <person name="Daza R."/>
            <person name="De Haan G."/>
            <person name="DeGray S."/>
            <person name="DeMaso C."/>
            <person name="Dhargay N."/>
            <person name="Dooley K."/>
            <person name="Dooley E."/>
            <person name="Doricent M."/>
            <person name="Dorje P."/>
            <person name="Dorjee K."/>
            <person name="Dupes A."/>
            <person name="Elong R."/>
            <person name="Falk J."/>
            <person name="Farina A."/>
            <person name="Faro S."/>
            <person name="Ferguson D."/>
            <person name="Fisher S."/>
            <person name="Foley C.D."/>
            <person name="Franke A."/>
            <person name="Friedrich D."/>
            <person name="Gadbois L."/>
            <person name="Gearin G."/>
            <person name="Gearin C.R."/>
            <person name="Giannoukos G."/>
            <person name="Goode T."/>
            <person name="Graham J."/>
            <person name="Grandbois E."/>
            <person name="Grewal S."/>
            <person name="Gyaltsen K."/>
            <person name="Hafez N."/>
            <person name="Hagos B."/>
            <person name="Hall J."/>
            <person name="Henson C."/>
            <person name="Hollinger A."/>
            <person name="Honan T."/>
            <person name="Huard M.D."/>
            <person name="Hughes L."/>
            <person name="Hurhula B."/>
            <person name="Husby M.E."/>
            <person name="Kamat A."/>
            <person name="Kanga B."/>
            <person name="Kashin S."/>
            <person name="Khazanovich D."/>
            <person name="Kisner P."/>
            <person name="Lance K."/>
            <person name="Lara M."/>
            <person name="Lee W."/>
            <person name="Lennon N."/>
            <person name="Letendre F."/>
            <person name="LeVine R."/>
            <person name="Lipovsky A."/>
            <person name="Liu X."/>
            <person name="Liu J."/>
            <person name="Liu S."/>
            <person name="Lokyitsang T."/>
            <person name="Lokyitsang Y."/>
            <person name="Lubonja R."/>
            <person name="Lui A."/>
            <person name="MacDonald P."/>
            <person name="Magnisalis V."/>
            <person name="Maru K."/>
            <person name="Matthews C."/>
            <person name="McCusker W."/>
            <person name="McDonough S."/>
            <person name="Mehta T."/>
            <person name="Meldrim J."/>
            <person name="Meneus L."/>
            <person name="Mihai O."/>
            <person name="Mihalev A."/>
            <person name="Mihova T."/>
            <person name="Mittelman R."/>
            <person name="Mlenga V."/>
            <person name="Montmayeur A."/>
            <person name="Mulrain L."/>
            <person name="Navidi A."/>
            <person name="Naylor J."/>
            <person name="Negash T."/>
            <person name="Nguyen T."/>
            <person name="Nguyen N."/>
            <person name="Nicol R."/>
            <person name="Norbu C."/>
            <person name="Norbu N."/>
            <person name="Novod N."/>
            <person name="O'Neill B."/>
            <person name="Osman S."/>
            <person name="Markiewicz E."/>
            <person name="Oyono O.L."/>
            <person name="Patti C."/>
            <person name="Phunkhang P."/>
            <person name="Pierre F."/>
            <person name="Priest M."/>
            <person name="Raghuraman S."/>
            <person name="Rege F."/>
            <person name="Reyes R."/>
            <person name="Rise C."/>
            <person name="Rogov P."/>
            <person name="Ross K."/>
            <person name="Ryan E."/>
            <person name="Settipalli S."/>
            <person name="Shea T."/>
            <person name="Sherpa N."/>
            <person name="Shi L."/>
            <person name="Shih D."/>
            <person name="Sparrow T."/>
            <person name="Spaulding J."/>
            <person name="Stalker J."/>
            <person name="Stange-Thomann N."/>
            <person name="Stavropoulos S."/>
            <person name="Stone C."/>
            <person name="Strader C."/>
            <person name="Tesfaye S."/>
            <person name="Thomson T."/>
            <person name="Thoulutsang Y."/>
            <person name="Thoulutsang D."/>
            <person name="Topham K."/>
            <person name="Topping I."/>
            <person name="Tsamla T."/>
            <person name="Vassiliev H."/>
            <person name="Vo A."/>
            <person name="Wangchuk T."/>
            <person name="Wangdi T."/>
            <person name="Weiand M."/>
            <person name="Wilkinson J."/>
            <person name="Wilson A."/>
            <person name="Yadav S."/>
            <person name="Young G."/>
            <person name="Yu Q."/>
            <person name="Zembek L."/>
            <person name="Zhong D."/>
            <person name="Zimmer A."/>
            <person name="Zwirko Z."/>
            <person name="Jaffe D.B."/>
            <person name="Alvarez P."/>
            <person name="Brockman W."/>
            <person name="Butler J."/>
            <person name="Chin C."/>
            <person name="Gnerre S."/>
            <person name="Grabherr M."/>
            <person name="Kleber M."/>
            <person name="Mauceli E."/>
            <person name="MacCallum I."/>
        </authorList>
    </citation>
    <scope>NUCLEOTIDE SEQUENCE [LARGE SCALE GENOMIC DNA]</scope>
    <source>
        <strain evidence="3">Tucson 14030-0811.24</strain>
    </source>
</reference>
<evidence type="ECO:0000259" key="1">
    <source>
        <dbReference type="Pfam" id="PF06294"/>
    </source>
</evidence>
<dbReference type="InterPro" id="IPR010441">
    <property type="entry name" value="CH_2"/>
</dbReference>
<dbReference type="GO" id="GO:0008017">
    <property type="term" value="F:microtubule binding"/>
    <property type="evidence" value="ECO:0007669"/>
    <property type="project" value="TreeGrafter"/>
</dbReference>
<dbReference type="eggNOG" id="ENOG502TCKJ">
    <property type="taxonomic scope" value="Eukaryota"/>
</dbReference>